<feature type="region of interest" description="Disordered" evidence="1">
    <location>
        <begin position="131"/>
        <end position="150"/>
    </location>
</feature>
<protein>
    <recommendedName>
        <fullName evidence="4">VCBS repeat-containing protein</fullName>
    </recommendedName>
</protein>
<reference evidence="2 3" key="1">
    <citation type="submission" date="2006-02" db="EMBL/GenBank/DDBJ databases">
        <authorList>
            <person name="Pinhassi J."/>
            <person name="Pedros-Alio C."/>
            <person name="Ferriera S."/>
            <person name="Johnson J."/>
            <person name="Kravitz S."/>
            <person name="Halpern A."/>
            <person name="Remington K."/>
            <person name="Beeson K."/>
            <person name="Tran B."/>
            <person name="Rogers Y.-H."/>
            <person name="Friedman R."/>
            <person name="Venter J.C."/>
        </authorList>
    </citation>
    <scope>NUCLEOTIDE SEQUENCE [LARGE SCALE GENOMIC DNA]</scope>
    <source>
        <strain evidence="2 3">MED92</strain>
    </source>
</reference>
<evidence type="ECO:0000313" key="3">
    <source>
        <dbReference type="Proteomes" id="UP000002171"/>
    </source>
</evidence>
<dbReference type="Proteomes" id="UP000002171">
    <property type="component" value="Unassembled WGS sequence"/>
</dbReference>
<dbReference type="EMBL" id="AAOW01000001">
    <property type="protein sequence ID" value="EAR63017.1"/>
    <property type="molecule type" value="Genomic_DNA"/>
</dbReference>
<evidence type="ECO:0008006" key="4">
    <source>
        <dbReference type="Google" id="ProtNLM"/>
    </source>
</evidence>
<dbReference type="PANTHER" id="PTHR39431">
    <property type="entry name" value="FRPA/C-RELATED PROTEIN"/>
    <property type="match status" value="1"/>
</dbReference>
<evidence type="ECO:0000313" key="2">
    <source>
        <dbReference type="EMBL" id="EAR63017.1"/>
    </source>
</evidence>
<name>A0A7U8C7J4_NEPCE</name>
<comment type="caution">
    <text evidence="2">The sequence shown here is derived from an EMBL/GenBank/DDBJ whole genome shotgun (WGS) entry which is preliminary data.</text>
</comment>
<dbReference type="OrthoDB" id="1676884at2"/>
<proteinExistence type="predicted"/>
<dbReference type="RefSeq" id="WP_007022035.1">
    <property type="nucleotide sequence ID" value="NZ_CH724126.1"/>
</dbReference>
<organism evidence="2 3">
    <name type="scientific">Neptuniibacter caesariensis</name>
    <dbReference type="NCBI Taxonomy" id="207954"/>
    <lineage>
        <taxon>Bacteria</taxon>
        <taxon>Pseudomonadati</taxon>
        <taxon>Pseudomonadota</taxon>
        <taxon>Gammaproteobacteria</taxon>
        <taxon>Oceanospirillales</taxon>
        <taxon>Oceanospirillaceae</taxon>
        <taxon>Neptuniibacter</taxon>
    </lineage>
</organism>
<gene>
    <name evidence="2" type="ORF">MED92_07856</name>
</gene>
<sequence>MRIAASDIALESAAHQSSYKEVREHLTEGYVRQGDAFNKDNLVAGSHRESIERESLTEIKEEKATYSDIRQMIAKQDAGKYTLDQLMTKSTGVSNSLLELTPEDKLKIEMLIRLFESLTGKRFNVGMMNTPAVGGSSNNNTESLSGDSSELTISSVEGPLEHGFEYSYSETTVKQEQVQFQATGQVRTADGKVIDLNLQLNMSRSTSENRSFMIRMGAALKDPLVINFGGKAAELSNDTLEFDIDSDGDQELIHRLAESSGYIALDKNANGEVDDGNELFGATSGNGFKELAEYDNDKNGFIDEGDAIWDKLRIWVQHADGSSSMFSLAEKGVGALYLGYAHTDWDLEAGENSQELGGKIRATGLFLTEEGETGTLQQVDLVV</sequence>
<feature type="compositionally biased region" description="Polar residues" evidence="1">
    <location>
        <begin position="135"/>
        <end position="150"/>
    </location>
</feature>
<evidence type="ECO:0000256" key="1">
    <source>
        <dbReference type="SAM" id="MobiDB-lite"/>
    </source>
</evidence>
<keyword evidence="3" id="KW-1185">Reference proteome</keyword>
<accession>A0A7U8C7J4</accession>
<dbReference type="PANTHER" id="PTHR39431:SF1">
    <property type="entry name" value="FRPA_C-RELATED PROTEIN"/>
    <property type="match status" value="1"/>
</dbReference>
<dbReference type="AlphaFoldDB" id="A0A7U8C7J4"/>